<dbReference type="Pfam" id="PF13709">
    <property type="entry name" value="DUF4159"/>
    <property type="match status" value="1"/>
</dbReference>
<accession>A0A556QJ93</accession>
<keyword evidence="3" id="KW-1185">Reference proteome</keyword>
<name>A0A556QJ93_9BACT</name>
<evidence type="ECO:0000313" key="2">
    <source>
        <dbReference type="EMBL" id="TSJ76725.1"/>
    </source>
</evidence>
<evidence type="ECO:0000313" key="3">
    <source>
        <dbReference type="Proteomes" id="UP000315648"/>
    </source>
</evidence>
<dbReference type="InterPro" id="IPR025297">
    <property type="entry name" value="DUF4159"/>
</dbReference>
<dbReference type="EMBL" id="VMBG01000002">
    <property type="protein sequence ID" value="TSJ76725.1"/>
    <property type="molecule type" value="Genomic_DNA"/>
</dbReference>
<dbReference type="OrthoDB" id="9804083at2"/>
<reference evidence="2 3" key="1">
    <citation type="submission" date="2019-07" db="EMBL/GenBank/DDBJ databases">
        <title>Description of 53C-WASEF.</title>
        <authorList>
            <person name="Pitt A."/>
            <person name="Hahn M.W."/>
        </authorList>
    </citation>
    <scope>NUCLEOTIDE SEQUENCE [LARGE SCALE GENOMIC DNA]</scope>
    <source>
        <strain evidence="2 3">53C-WASEF</strain>
    </source>
</reference>
<feature type="domain" description="DUF4159" evidence="1">
    <location>
        <begin position="47"/>
        <end position="245"/>
    </location>
</feature>
<protein>
    <submittedName>
        <fullName evidence="2">DUF4159 domain-containing protein</fullName>
    </submittedName>
</protein>
<dbReference type="RefSeq" id="WP_144230482.1">
    <property type="nucleotide sequence ID" value="NZ_CBCRVV010000014.1"/>
</dbReference>
<gene>
    <name evidence="2" type="ORF">FPL22_11405</name>
</gene>
<dbReference type="Proteomes" id="UP000315648">
    <property type="component" value="Unassembled WGS sequence"/>
</dbReference>
<organism evidence="2 3">
    <name type="scientific">Rariglobus hedericola</name>
    <dbReference type="NCBI Taxonomy" id="2597822"/>
    <lineage>
        <taxon>Bacteria</taxon>
        <taxon>Pseudomonadati</taxon>
        <taxon>Verrucomicrobiota</taxon>
        <taxon>Opitutia</taxon>
        <taxon>Opitutales</taxon>
        <taxon>Opitutaceae</taxon>
        <taxon>Rariglobus</taxon>
    </lineage>
</organism>
<proteinExistence type="predicted"/>
<evidence type="ECO:0000259" key="1">
    <source>
        <dbReference type="Pfam" id="PF13709"/>
    </source>
</evidence>
<comment type="caution">
    <text evidence="2">The sequence shown here is derived from an EMBL/GenBank/DDBJ whole genome shotgun (WGS) entry which is preliminary data.</text>
</comment>
<sequence length="248" mass="27652">MNRKAFINTFALGGVSLLARPAFSQQASAASAIKTGSLLPWARVRFRARQADDKDWGVHPHGDLNLIDHLTTNTTLNIARKWNVADVASLEDLTAYPFIFMHGELPPVLTDTERANLREYLLRGGFLFAEDCVIGQGNLGQSRLNDFFFRHMAETELTRIVPEAKLVRLPNDHPVFHTVFDFRDGIPHMQGTPHGLHGLMLNGRIIALLSPSDIHCGWTNGDQWFGRGSALRAMQMGANIYAFAMTQT</sequence>
<dbReference type="Gene3D" id="3.40.50.12140">
    <property type="entry name" value="Domain of unknown function DUF4159"/>
    <property type="match status" value="1"/>
</dbReference>
<dbReference type="AlphaFoldDB" id="A0A556QJ93"/>